<name>A0ABY8LVG6_9BACT</name>
<accession>A0ABY8LVG6</accession>
<protein>
    <submittedName>
        <fullName evidence="2">Uncharacterized protein</fullName>
    </submittedName>
</protein>
<organism evidence="2 3">
    <name type="scientific">Mesomycoplasma lagogenitalium</name>
    <dbReference type="NCBI Taxonomy" id="171286"/>
    <lineage>
        <taxon>Bacteria</taxon>
        <taxon>Bacillati</taxon>
        <taxon>Mycoplasmatota</taxon>
        <taxon>Mycoplasmoidales</taxon>
        <taxon>Metamycoplasmataceae</taxon>
        <taxon>Mesomycoplasma</taxon>
    </lineage>
</organism>
<proteinExistence type="predicted"/>
<evidence type="ECO:0000256" key="1">
    <source>
        <dbReference type="SAM" id="Phobius"/>
    </source>
</evidence>
<dbReference type="Proteomes" id="UP001179842">
    <property type="component" value="Chromosome"/>
</dbReference>
<keyword evidence="1" id="KW-1133">Transmembrane helix</keyword>
<keyword evidence="1" id="KW-0472">Membrane</keyword>
<reference evidence="2" key="1">
    <citation type="submission" date="2023-04" db="EMBL/GenBank/DDBJ databases">
        <title>Completed genome of Mycoplasma lagogenitalium type strain 12MS.</title>
        <authorList>
            <person name="Spergser J."/>
        </authorList>
    </citation>
    <scope>NUCLEOTIDE SEQUENCE</scope>
    <source>
        <strain evidence="2">12MS</strain>
    </source>
</reference>
<evidence type="ECO:0000313" key="3">
    <source>
        <dbReference type="Proteomes" id="UP001179842"/>
    </source>
</evidence>
<sequence length="232" mass="28163">MTSNEKKINRTLKDIDLSEKKFLEEMDKTEKYIESYYNKNKILNDEKRKLLYNKIYNKLQNFFNVESIENEKRVKLINRFEKLKQKYSELVIKSLEKEIQNQKNIIIELKQNNKKQILFFIIISVIITIFICLIVFMNSTTSNAIKELILWIFLGDKKEKMFWKTTVIFVSIITSVLVIFLVFYGLFLLIEKIFKSIFKKNNISKYNKRPFKKRQQIKKKVFYQKLNKTQEF</sequence>
<evidence type="ECO:0000313" key="2">
    <source>
        <dbReference type="EMBL" id="WGI36523.1"/>
    </source>
</evidence>
<feature type="transmembrane region" description="Helical" evidence="1">
    <location>
        <begin position="117"/>
        <end position="137"/>
    </location>
</feature>
<feature type="transmembrane region" description="Helical" evidence="1">
    <location>
        <begin position="167"/>
        <end position="190"/>
    </location>
</feature>
<keyword evidence="3" id="KW-1185">Reference proteome</keyword>
<gene>
    <name evidence="2" type="ORF">QEG99_03595</name>
</gene>
<dbReference type="EMBL" id="CP122979">
    <property type="protein sequence ID" value="WGI36523.1"/>
    <property type="molecule type" value="Genomic_DNA"/>
</dbReference>
<keyword evidence="1" id="KW-0812">Transmembrane</keyword>
<dbReference type="RefSeq" id="WP_280101824.1">
    <property type="nucleotide sequence ID" value="NZ_CP122979.1"/>
</dbReference>